<proteinExistence type="predicted"/>
<evidence type="ECO:0000313" key="3">
    <source>
        <dbReference type="Proteomes" id="UP000521943"/>
    </source>
</evidence>
<evidence type="ECO:0000313" key="2">
    <source>
        <dbReference type="EMBL" id="KAF6751398.1"/>
    </source>
</evidence>
<protein>
    <submittedName>
        <fullName evidence="2">Uncharacterized protein</fullName>
    </submittedName>
</protein>
<name>A0A8H6M0X8_9AGAR</name>
<reference evidence="2 3" key="1">
    <citation type="submission" date="2020-07" db="EMBL/GenBank/DDBJ databases">
        <title>Comparative genomics of pyrophilous fungi reveals a link between fire events and developmental genes.</title>
        <authorList>
            <consortium name="DOE Joint Genome Institute"/>
            <person name="Steindorff A.S."/>
            <person name="Carver A."/>
            <person name="Calhoun S."/>
            <person name="Stillman K."/>
            <person name="Liu H."/>
            <person name="Lipzen A."/>
            <person name="Pangilinan J."/>
            <person name="Labutti K."/>
            <person name="Bruns T.D."/>
            <person name="Grigoriev I.V."/>
        </authorList>
    </citation>
    <scope>NUCLEOTIDE SEQUENCE [LARGE SCALE GENOMIC DNA]</scope>
    <source>
        <strain evidence="2 3">CBS 144469</strain>
    </source>
</reference>
<feature type="non-terminal residue" evidence="2">
    <location>
        <position position="163"/>
    </location>
</feature>
<evidence type="ECO:0000256" key="1">
    <source>
        <dbReference type="SAM" id="MobiDB-lite"/>
    </source>
</evidence>
<dbReference type="AlphaFoldDB" id="A0A8H6M0X8"/>
<dbReference type="Proteomes" id="UP000521943">
    <property type="component" value="Unassembled WGS sequence"/>
</dbReference>
<organism evidence="2 3">
    <name type="scientific">Ephemerocybe angulata</name>
    <dbReference type="NCBI Taxonomy" id="980116"/>
    <lineage>
        <taxon>Eukaryota</taxon>
        <taxon>Fungi</taxon>
        <taxon>Dikarya</taxon>
        <taxon>Basidiomycota</taxon>
        <taxon>Agaricomycotina</taxon>
        <taxon>Agaricomycetes</taxon>
        <taxon>Agaricomycetidae</taxon>
        <taxon>Agaricales</taxon>
        <taxon>Agaricineae</taxon>
        <taxon>Psathyrellaceae</taxon>
        <taxon>Ephemerocybe</taxon>
    </lineage>
</organism>
<feature type="region of interest" description="Disordered" evidence="1">
    <location>
        <begin position="63"/>
        <end position="147"/>
    </location>
</feature>
<sequence length="163" mass="18505">SPVKLRLQPKVHRTRACEWEHEARDGAETFRLSICFERSQRCTHSVLGLSKARSRAIHASWVLRKTSRRNPPSIPKPPATCNFPNQTTPNPDSHRHPTFTLRPHLYGPVHHPTTTDSSPPPTPDGQPSRNEGHDRTQPQRTSTRNVGFRDAGCRVFRLVQMLA</sequence>
<keyword evidence="3" id="KW-1185">Reference proteome</keyword>
<accession>A0A8H6M0X8</accession>
<comment type="caution">
    <text evidence="2">The sequence shown here is derived from an EMBL/GenBank/DDBJ whole genome shotgun (WGS) entry which is preliminary data.</text>
</comment>
<gene>
    <name evidence="2" type="ORF">DFP72DRAFT_908312</name>
</gene>
<feature type="compositionally biased region" description="Polar residues" evidence="1">
    <location>
        <begin position="82"/>
        <end position="91"/>
    </location>
</feature>
<dbReference type="EMBL" id="JACGCI010000051">
    <property type="protein sequence ID" value="KAF6751398.1"/>
    <property type="molecule type" value="Genomic_DNA"/>
</dbReference>